<evidence type="ECO:0000256" key="6">
    <source>
        <dbReference type="ARBA" id="ARBA00039017"/>
    </source>
</evidence>
<dbReference type="GO" id="GO:0046872">
    <property type="term" value="F:metal ion binding"/>
    <property type="evidence" value="ECO:0007669"/>
    <property type="project" value="UniProtKB-KW"/>
</dbReference>
<dbReference type="GO" id="GO:0019363">
    <property type="term" value="P:pyridine nucleotide biosynthetic process"/>
    <property type="evidence" value="ECO:0007669"/>
    <property type="project" value="UniProtKB-KW"/>
</dbReference>
<dbReference type="EMBL" id="JMSN01000033">
    <property type="protein sequence ID" value="KDN46798.1"/>
    <property type="molecule type" value="Genomic_DNA"/>
</dbReference>
<dbReference type="RefSeq" id="XP_013243664.1">
    <property type="nucleotide sequence ID" value="XM_013388210.1"/>
</dbReference>
<name>A0A066W2N0_TILAU</name>
<comment type="caution">
    <text evidence="9">The sequence shown here is derived from an EMBL/GenBank/DDBJ whole genome shotgun (WGS) entry which is preliminary data.</text>
</comment>
<dbReference type="InterPro" id="IPR036380">
    <property type="entry name" value="Isochorismatase-like_sf"/>
</dbReference>
<evidence type="ECO:0000313" key="10">
    <source>
        <dbReference type="Proteomes" id="UP000027361"/>
    </source>
</evidence>
<evidence type="ECO:0000259" key="8">
    <source>
        <dbReference type="Pfam" id="PF00857"/>
    </source>
</evidence>
<dbReference type="InterPro" id="IPR000868">
    <property type="entry name" value="Isochorismatase-like_dom"/>
</dbReference>
<organism evidence="9 10">
    <name type="scientific">Tilletiaria anomala (strain ATCC 24038 / CBS 436.72 / UBC 951)</name>
    <dbReference type="NCBI Taxonomy" id="1037660"/>
    <lineage>
        <taxon>Eukaryota</taxon>
        <taxon>Fungi</taxon>
        <taxon>Dikarya</taxon>
        <taxon>Basidiomycota</taxon>
        <taxon>Ustilaginomycotina</taxon>
        <taxon>Exobasidiomycetes</taxon>
        <taxon>Georgefischeriales</taxon>
        <taxon>Tilletiariaceae</taxon>
        <taxon>Tilletiaria</taxon>
    </lineage>
</organism>
<dbReference type="GeneID" id="25263208"/>
<dbReference type="PANTHER" id="PTHR11080:SF2">
    <property type="entry name" value="LD05707P"/>
    <property type="match status" value="1"/>
</dbReference>
<evidence type="ECO:0000256" key="2">
    <source>
        <dbReference type="ARBA" id="ARBA00022642"/>
    </source>
</evidence>
<dbReference type="FunCoup" id="A0A066W2N0">
    <property type="interactions" value="40"/>
</dbReference>
<feature type="domain" description="Isochorismatase-like" evidence="8">
    <location>
        <begin position="152"/>
        <end position="220"/>
    </location>
</feature>
<dbReference type="STRING" id="1037660.A0A066W2N0"/>
<comment type="similarity">
    <text evidence="1">Belongs to the isochorismatase family.</text>
</comment>
<protein>
    <recommendedName>
        <fullName evidence="6">nicotinamidase</fullName>
        <ecNumber evidence="6">3.5.1.19</ecNumber>
    </recommendedName>
    <alternativeName>
        <fullName evidence="7">Nicotinamide deamidase</fullName>
    </alternativeName>
</protein>
<dbReference type="AlphaFoldDB" id="A0A066W2N0"/>
<gene>
    <name evidence="9" type="ORF">K437DRAFT_246320</name>
</gene>
<dbReference type="Proteomes" id="UP000027361">
    <property type="component" value="Unassembled WGS sequence"/>
</dbReference>
<keyword evidence="10" id="KW-1185">Reference proteome</keyword>
<evidence type="ECO:0000256" key="5">
    <source>
        <dbReference type="ARBA" id="ARBA00037900"/>
    </source>
</evidence>
<accession>A0A066W2N0</accession>
<evidence type="ECO:0000256" key="4">
    <source>
        <dbReference type="ARBA" id="ARBA00022801"/>
    </source>
</evidence>
<dbReference type="PANTHER" id="PTHR11080">
    <property type="entry name" value="PYRAZINAMIDASE/NICOTINAMIDASE"/>
    <property type="match status" value="1"/>
</dbReference>
<dbReference type="OrthoDB" id="1739143at2759"/>
<dbReference type="InterPro" id="IPR052347">
    <property type="entry name" value="Isochorismatase_Nicotinamidase"/>
</dbReference>
<dbReference type="HOGENOM" id="CLU_068979_13_0_1"/>
<evidence type="ECO:0000256" key="3">
    <source>
        <dbReference type="ARBA" id="ARBA00022723"/>
    </source>
</evidence>
<dbReference type="GO" id="GO:0008936">
    <property type="term" value="F:nicotinamidase activity"/>
    <property type="evidence" value="ECO:0007669"/>
    <property type="project" value="UniProtKB-EC"/>
</dbReference>
<keyword evidence="4 9" id="KW-0378">Hydrolase</keyword>
<proteinExistence type="inferred from homology"/>
<dbReference type="Pfam" id="PF00857">
    <property type="entry name" value="Isochorismatase"/>
    <property type="match status" value="1"/>
</dbReference>
<reference evidence="9 10" key="1">
    <citation type="submission" date="2014-05" db="EMBL/GenBank/DDBJ databases">
        <title>Draft genome sequence of a rare smut relative, Tilletiaria anomala UBC 951.</title>
        <authorList>
            <consortium name="DOE Joint Genome Institute"/>
            <person name="Toome M."/>
            <person name="Kuo A."/>
            <person name="Henrissat B."/>
            <person name="Lipzen A."/>
            <person name="Tritt A."/>
            <person name="Yoshinaga Y."/>
            <person name="Zane M."/>
            <person name="Barry K."/>
            <person name="Grigoriev I.V."/>
            <person name="Spatafora J.W."/>
            <person name="Aimea M.C."/>
        </authorList>
    </citation>
    <scope>NUCLEOTIDE SEQUENCE [LARGE SCALE GENOMIC DNA]</scope>
    <source>
        <strain evidence="9 10">UBC 951</strain>
    </source>
</reference>
<dbReference type="Gene3D" id="3.40.50.850">
    <property type="entry name" value="Isochorismatase-like"/>
    <property type="match status" value="1"/>
</dbReference>
<sequence>MKKTALIVVDVQYDFIDGSLAVEGAERIIDPIVHLIEADCWSSIVLSQDFHPPGHISFASTYGKEPLQEVRVPHPITPATTVPQMLWPDHCVQGTHGAEIHERVMAATRAKAPGSNASVDTPAVNVVVIQKGDHANLDGYSAFSLNHYVGFTPLVRKMGSWGIERVVICGLATDYCCHATAVDARKFGFETIVVTDAMRGVNPDSTARALEGLSKWGCVLVKSPSDALELIAR</sequence>
<evidence type="ECO:0000256" key="1">
    <source>
        <dbReference type="ARBA" id="ARBA00006336"/>
    </source>
</evidence>
<dbReference type="EC" id="3.5.1.19" evidence="6"/>
<keyword evidence="2" id="KW-0662">Pyridine nucleotide biosynthesis</keyword>
<dbReference type="OMA" id="HPPNHTS"/>
<dbReference type="InParanoid" id="A0A066W2N0"/>
<dbReference type="SUPFAM" id="SSF52499">
    <property type="entry name" value="Isochorismatase-like hydrolases"/>
    <property type="match status" value="1"/>
</dbReference>
<comment type="pathway">
    <text evidence="5">Cofactor biosynthesis; nicotinate biosynthesis; nicotinate from nicotinamide: step 1/1.</text>
</comment>
<evidence type="ECO:0000256" key="7">
    <source>
        <dbReference type="ARBA" id="ARBA00043224"/>
    </source>
</evidence>
<keyword evidence="3" id="KW-0479">Metal-binding</keyword>
<evidence type="ECO:0000313" key="9">
    <source>
        <dbReference type="EMBL" id="KDN46798.1"/>
    </source>
</evidence>